<evidence type="ECO:0000313" key="2">
    <source>
        <dbReference type="EMBL" id="MET3525987.1"/>
    </source>
</evidence>
<feature type="compositionally biased region" description="Basic and acidic residues" evidence="1">
    <location>
        <begin position="157"/>
        <end position="172"/>
    </location>
</feature>
<keyword evidence="3" id="KW-1185">Reference proteome</keyword>
<evidence type="ECO:0008006" key="4">
    <source>
        <dbReference type="Google" id="ProtNLM"/>
    </source>
</evidence>
<sequence>MNDPIKRDVGGRFVKGQCPNRNGRRGAKPQSSGMHRFPFDNREAAMRIAERKVKIKVAGKEEEMTLYEANLLQLGMSGAGGKQISAGRFIREVQAAAIENDRHIEMQTIFYEGWMESQKEIERLKELLRESGSVPPENGGVWTAPLPRWKRLATEQAQRDSDPDEKATLDRE</sequence>
<gene>
    <name evidence="2" type="ORF">ABID41_001082</name>
</gene>
<dbReference type="Proteomes" id="UP001549110">
    <property type="component" value="Unassembled WGS sequence"/>
</dbReference>
<dbReference type="EMBL" id="JBEPLU010000001">
    <property type="protein sequence ID" value="MET3525987.1"/>
    <property type="molecule type" value="Genomic_DNA"/>
</dbReference>
<dbReference type="RefSeq" id="WP_269628142.1">
    <property type="nucleotide sequence ID" value="NZ_JBEPLU010000001.1"/>
</dbReference>
<proteinExistence type="predicted"/>
<feature type="region of interest" description="Disordered" evidence="1">
    <location>
        <begin position="1"/>
        <end position="37"/>
    </location>
</feature>
<comment type="caution">
    <text evidence="2">The sequence shown here is derived from an EMBL/GenBank/DDBJ whole genome shotgun (WGS) entry which is preliminary data.</text>
</comment>
<feature type="compositionally biased region" description="Basic and acidic residues" evidence="1">
    <location>
        <begin position="1"/>
        <end position="10"/>
    </location>
</feature>
<accession>A0ABV2EGB0</accession>
<name>A0ABV2EGB0_9CAUL</name>
<reference evidence="2 3" key="1">
    <citation type="submission" date="2024-06" db="EMBL/GenBank/DDBJ databases">
        <title>Genomic Encyclopedia of Type Strains, Phase IV (KMG-IV): sequencing the most valuable type-strain genomes for metagenomic binning, comparative biology and taxonomic classification.</title>
        <authorList>
            <person name="Goeker M."/>
        </authorList>
    </citation>
    <scope>NUCLEOTIDE SEQUENCE [LARGE SCALE GENOMIC DNA]</scope>
    <source>
        <strain evidence="2 3">DSM 17809</strain>
    </source>
</reference>
<evidence type="ECO:0000256" key="1">
    <source>
        <dbReference type="SAM" id="MobiDB-lite"/>
    </source>
</evidence>
<protein>
    <recommendedName>
        <fullName evidence="4">DUF5681 domain-containing protein</fullName>
    </recommendedName>
</protein>
<feature type="region of interest" description="Disordered" evidence="1">
    <location>
        <begin position="153"/>
        <end position="172"/>
    </location>
</feature>
<evidence type="ECO:0000313" key="3">
    <source>
        <dbReference type="Proteomes" id="UP001549110"/>
    </source>
</evidence>
<organism evidence="2 3">
    <name type="scientific">Phenylobacterium koreense</name>
    <dbReference type="NCBI Taxonomy" id="266125"/>
    <lineage>
        <taxon>Bacteria</taxon>
        <taxon>Pseudomonadati</taxon>
        <taxon>Pseudomonadota</taxon>
        <taxon>Alphaproteobacteria</taxon>
        <taxon>Caulobacterales</taxon>
        <taxon>Caulobacteraceae</taxon>
        <taxon>Phenylobacterium</taxon>
    </lineage>
</organism>